<evidence type="ECO:0000259" key="2">
    <source>
        <dbReference type="Pfam" id="PF12158"/>
    </source>
</evidence>
<gene>
    <name evidence="3" type="ORF">MSL71_44940</name>
</gene>
<reference evidence="3 4" key="1">
    <citation type="submission" date="2019-03" db="EMBL/GenBank/DDBJ databases">
        <authorList>
            <person name="Nijsse B."/>
        </authorList>
    </citation>
    <scope>NUCLEOTIDE SEQUENCE [LARGE SCALE GENOMIC DNA]</scope>
    <source>
        <strain evidence="3">Desulfoluna butyratoxydans MSL71</strain>
    </source>
</reference>
<keyword evidence="1" id="KW-0812">Transmembrane</keyword>
<proteinExistence type="predicted"/>
<dbReference type="EMBL" id="CAADHO010000011">
    <property type="protein sequence ID" value="VFQ46818.1"/>
    <property type="molecule type" value="Genomic_DNA"/>
</dbReference>
<sequence>MTRLVMIPVLLFGILLLYFSQRSFFESWDITKNAEHTYGEVVDYTTSQSDGTTYYYPVLTFTTRDGQIITFDAKSGSSKPKYAYGEKVELLYDATNPSNAREKGFFALWGGALIAGVMGLIQTGIALFFLDNPFASKDDDEEEDDDDYDEL</sequence>
<name>A0A4V6ILX2_9BACT</name>
<keyword evidence="4" id="KW-1185">Reference proteome</keyword>
<keyword evidence="1" id="KW-0472">Membrane</keyword>
<feature type="transmembrane region" description="Helical" evidence="1">
    <location>
        <begin position="106"/>
        <end position="130"/>
    </location>
</feature>
<organism evidence="3 4">
    <name type="scientific">Desulfoluna butyratoxydans</name>
    <dbReference type="NCBI Taxonomy" id="231438"/>
    <lineage>
        <taxon>Bacteria</taxon>
        <taxon>Pseudomonadati</taxon>
        <taxon>Thermodesulfobacteriota</taxon>
        <taxon>Desulfobacteria</taxon>
        <taxon>Desulfobacterales</taxon>
        <taxon>Desulfolunaceae</taxon>
        <taxon>Desulfoluna</taxon>
    </lineage>
</organism>
<dbReference type="InterPro" id="IPR021994">
    <property type="entry name" value="DUF3592"/>
</dbReference>
<dbReference type="Pfam" id="PF12158">
    <property type="entry name" value="DUF3592"/>
    <property type="match status" value="1"/>
</dbReference>
<protein>
    <recommendedName>
        <fullName evidence="2">DUF3592 domain-containing protein</fullName>
    </recommendedName>
</protein>
<dbReference type="Proteomes" id="UP000507962">
    <property type="component" value="Unassembled WGS sequence"/>
</dbReference>
<feature type="domain" description="DUF3592" evidence="2">
    <location>
        <begin position="39"/>
        <end position="101"/>
    </location>
</feature>
<evidence type="ECO:0000313" key="3">
    <source>
        <dbReference type="EMBL" id="VFQ46818.1"/>
    </source>
</evidence>
<keyword evidence="1" id="KW-1133">Transmembrane helix</keyword>
<evidence type="ECO:0000256" key="1">
    <source>
        <dbReference type="SAM" id="Phobius"/>
    </source>
</evidence>
<evidence type="ECO:0000313" key="4">
    <source>
        <dbReference type="Proteomes" id="UP000507962"/>
    </source>
</evidence>
<dbReference type="RefSeq" id="WP_180145311.1">
    <property type="nucleotide sequence ID" value="NZ_CAADHO010000011.1"/>
</dbReference>
<dbReference type="AlphaFoldDB" id="A0A4V6ILX2"/>
<accession>A0A4V6ILX2</accession>